<accession>A0A017S4H2</accession>
<dbReference type="GO" id="GO:0045944">
    <property type="term" value="P:positive regulation of transcription by RNA polymerase II"/>
    <property type="evidence" value="ECO:0007669"/>
    <property type="project" value="TreeGrafter"/>
</dbReference>
<dbReference type="AlphaFoldDB" id="A0A017S4H2"/>
<evidence type="ECO:0000313" key="8">
    <source>
        <dbReference type="EMBL" id="EYE91862.1"/>
    </source>
</evidence>
<dbReference type="SUPFAM" id="SSF57701">
    <property type="entry name" value="Zn2/Cys6 DNA-binding domain"/>
    <property type="match status" value="1"/>
</dbReference>
<evidence type="ECO:0000256" key="1">
    <source>
        <dbReference type="ARBA" id="ARBA00004123"/>
    </source>
</evidence>
<dbReference type="PANTHER" id="PTHR37534">
    <property type="entry name" value="TRANSCRIPTIONAL ACTIVATOR PROTEIN UGA3"/>
    <property type="match status" value="1"/>
</dbReference>
<dbReference type="GO" id="GO:0000981">
    <property type="term" value="F:DNA-binding transcription factor activity, RNA polymerase II-specific"/>
    <property type="evidence" value="ECO:0007669"/>
    <property type="project" value="InterPro"/>
</dbReference>
<reference evidence="9" key="1">
    <citation type="journal article" date="2014" name="Nat. Commun.">
        <title>Genomic adaptations of the halophilic Dead Sea filamentous fungus Eurotium rubrum.</title>
        <authorList>
            <person name="Kis-Papo T."/>
            <person name="Weig A.R."/>
            <person name="Riley R."/>
            <person name="Persoh D."/>
            <person name="Salamov A."/>
            <person name="Sun H."/>
            <person name="Lipzen A."/>
            <person name="Wasser S.P."/>
            <person name="Rambold G."/>
            <person name="Grigoriev I.V."/>
            <person name="Nevo E."/>
        </authorList>
    </citation>
    <scope>NUCLEOTIDE SEQUENCE [LARGE SCALE GENOMIC DNA]</scope>
    <source>
        <strain evidence="9">CBS 135680</strain>
    </source>
</reference>
<evidence type="ECO:0000256" key="4">
    <source>
        <dbReference type="ARBA" id="ARBA00023163"/>
    </source>
</evidence>
<dbReference type="InterPro" id="IPR001138">
    <property type="entry name" value="Zn2Cys6_DnaBD"/>
</dbReference>
<feature type="compositionally biased region" description="Basic and acidic residues" evidence="6">
    <location>
        <begin position="78"/>
        <end position="90"/>
    </location>
</feature>
<evidence type="ECO:0000256" key="6">
    <source>
        <dbReference type="SAM" id="MobiDB-lite"/>
    </source>
</evidence>
<keyword evidence="5" id="KW-0539">Nucleus</keyword>
<keyword evidence="2" id="KW-0805">Transcription regulation</keyword>
<protein>
    <recommendedName>
        <fullName evidence="7">Zn(2)-C6 fungal-type domain-containing protein</fullName>
    </recommendedName>
</protein>
<feature type="compositionally biased region" description="Polar residues" evidence="6">
    <location>
        <begin position="93"/>
        <end position="107"/>
    </location>
</feature>
<dbReference type="HOGENOM" id="CLU_008719_1_3_1"/>
<dbReference type="Pfam" id="PF00172">
    <property type="entry name" value="Zn_clus"/>
    <property type="match status" value="1"/>
</dbReference>
<dbReference type="Gene3D" id="4.10.240.10">
    <property type="entry name" value="Zn(2)-C6 fungal-type DNA-binding domain"/>
    <property type="match status" value="1"/>
</dbReference>
<proteinExistence type="predicted"/>
<dbReference type="GO" id="GO:0000976">
    <property type="term" value="F:transcription cis-regulatory region binding"/>
    <property type="evidence" value="ECO:0007669"/>
    <property type="project" value="TreeGrafter"/>
</dbReference>
<organism evidence="8 9">
    <name type="scientific">Aspergillus ruber (strain CBS 135680)</name>
    <dbReference type="NCBI Taxonomy" id="1388766"/>
    <lineage>
        <taxon>Eukaryota</taxon>
        <taxon>Fungi</taxon>
        <taxon>Dikarya</taxon>
        <taxon>Ascomycota</taxon>
        <taxon>Pezizomycotina</taxon>
        <taxon>Eurotiomycetes</taxon>
        <taxon>Eurotiomycetidae</taxon>
        <taxon>Eurotiales</taxon>
        <taxon>Aspergillaceae</taxon>
        <taxon>Aspergillus</taxon>
        <taxon>Aspergillus subgen. Aspergillus</taxon>
    </lineage>
</organism>
<dbReference type="PROSITE" id="PS50048">
    <property type="entry name" value="ZN2_CY6_FUNGAL_2"/>
    <property type="match status" value="1"/>
</dbReference>
<name>A0A017S4H2_ASPRC</name>
<dbReference type="RefSeq" id="XP_040635552.1">
    <property type="nucleotide sequence ID" value="XM_040779336.1"/>
</dbReference>
<evidence type="ECO:0000259" key="7">
    <source>
        <dbReference type="PROSITE" id="PS50048"/>
    </source>
</evidence>
<feature type="region of interest" description="Disordered" evidence="6">
    <location>
        <begin position="78"/>
        <end position="115"/>
    </location>
</feature>
<sequence>MGRRGPACRRCRGRHLKCNGDRPCAQCKKSDIECDLSKVNIRFRSHKPRPKPDLTFSPSQEWVGTAGKGEVHYVDVSREYADKGSNESRPRRTSISSHEVESTSPSRPRSEDAPNIEHLSISETDPIFSGPGPLFTPDSTAAVLPQSIVHSTVIPFSTIGHNRDIPERSIYPAQRDKYPLGPLKGLPDSASKQAFVTNIEEACLIRYFVDYLALWFDTSDRDHNFCYTVPERAMFCPVLRYALLTASAGHLTRLYSPYRNSNNVIVYDGIHLFNLRYDTAISYHDICISYLIQVSNDPSGDFNEDILTAATILRFFEQLDAPSAGTDTGTYLTAVQFIINTQRNQSFYSYKTIAGPPRDASIHDIPAPSLGHSACLIALRQEIWSAFLHQHPCRLPICPYEAEIIFDDTANDFIWANRILIWCASLLNFCFRCEPMTHEEKVQRWTKFKSFEEQWNTRKPYSFRPIYYEDSDPSSGTFFPRIWHINSCQVMAEQHIELARILLAVSNPKISRIGLGTSFANASLEAELRSIARRLVGLGISNPKMPPALVTSAVGISMCGGYFRDPREQEALVDVLVCLEVEHAWPTETTIGALRKAWCYN</sequence>
<dbReference type="Proteomes" id="UP000019804">
    <property type="component" value="Unassembled WGS sequence"/>
</dbReference>
<keyword evidence="4" id="KW-0804">Transcription</keyword>
<dbReference type="InterPro" id="IPR036864">
    <property type="entry name" value="Zn2-C6_fun-type_DNA-bd_sf"/>
</dbReference>
<keyword evidence="3" id="KW-0238">DNA-binding</keyword>
<dbReference type="PROSITE" id="PS00463">
    <property type="entry name" value="ZN2_CY6_FUNGAL_1"/>
    <property type="match status" value="1"/>
</dbReference>
<dbReference type="GeneID" id="63694460"/>
<dbReference type="InterPro" id="IPR021858">
    <property type="entry name" value="Fun_TF"/>
</dbReference>
<dbReference type="EMBL" id="KK088441">
    <property type="protein sequence ID" value="EYE91862.1"/>
    <property type="molecule type" value="Genomic_DNA"/>
</dbReference>
<dbReference type="GO" id="GO:0008270">
    <property type="term" value="F:zinc ion binding"/>
    <property type="evidence" value="ECO:0007669"/>
    <property type="project" value="InterPro"/>
</dbReference>
<dbReference type="GO" id="GO:0005634">
    <property type="term" value="C:nucleus"/>
    <property type="evidence" value="ECO:0007669"/>
    <property type="project" value="UniProtKB-SubCell"/>
</dbReference>
<comment type="subcellular location">
    <subcellularLocation>
        <location evidence="1">Nucleus</location>
    </subcellularLocation>
</comment>
<dbReference type="PANTHER" id="PTHR37534:SF2">
    <property type="entry name" value="N-ACETYLTRANSFERASE DOMAIN-CONTAINING PROTEIN"/>
    <property type="match status" value="1"/>
</dbReference>
<evidence type="ECO:0000256" key="5">
    <source>
        <dbReference type="ARBA" id="ARBA00023242"/>
    </source>
</evidence>
<dbReference type="Pfam" id="PF11951">
    <property type="entry name" value="Fungal_trans_2"/>
    <property type="match status" value="1"/>
</dbReference>
<dbReference type="SMART" id="SM00066">
    <property type="entry name" value="GAL4"/>
    <property type="match status" value="1"/>
</dbReference>
<keyword evidence="9" id="KW-1185">Reference proteome</keyword>
<feature type="domain" description="Zn(2)-C6 fungal-type" evidence="7">
    <location>
        <begin position="7"/>
        <end position="36"/>
    </location>
</feature>
<gene>
    <name evidence="8" type="ORF">EURHEDRAFT_380786</name>
</gene>
<evidence type="ECO:0000313" key="9">
    <source>
        <dbReference type="Proteomes" id="UP000019804"/>
    </source>
</evidence>
<evidence type="ECO:0000256" key="2">
    <source>
        <dbReference type="ARBA" id="ARBA00023015"/>
    </source>
</evidence>
<evidence type="ECO:0000256" key="3">
    <source>
        <dbReference type="ARBA" id="ARBA00023125"/>
    </source>
</evidence>
<dbReference type="CDD" id="cd00067">
    <property type="entry name" value="GAL4"/>
    <property type="match status" value="1"/>
</dbReference>
<dbReference type="OrthoDB" id="407832at2759"/>